<keyword evidence="3" id="KW-1185">Reference proteome</keyword>
<gene>
    <name evidence="2" type="ORF">LWI29_032090</name>
</gene>
<reference evidence="2" key="2">
    <citation type="submission" date="2023-06" db="EMBL/GenBank/DDBJ databases">
        <authorList>
            <person name="Swenson N.G."/>
            <person name="Wegrzyn J.L."/>
            <person name="Mcevoy S.L."/>
        </authorList>
    </citation>
    <scope>NUCLEOTIDE SEQUENCE</scope>
    <source>
        <strain evidence="2">NS2018</strain>
        <tissue evidence="2">Leaf</tissue>
    </source>
</reference>
<feature type="compositionally biased region" description="Basic and acidic residues" evidence="1">
    <location>
        <begin position="22"/>
        <end position="42"/>
    </location>
</feature>
<reference evidence="2" key="1">
    <citation type="journal article" date="2022" name="Plant J.">
        <title>Strategies of tolerance reflected in two North American maple genomes.</title>
        <authorList>
            <person name="McEvoy S.L."/>
            <person name="Sezen U.U."/>
            <person name="Trouern-Trend A."/>
            <person name="McMahon S.M."/>
            <person name="Schaberg P.G."/>
            <person name="Yang J."/>
            <person name="Wegrzyn J.L."/>
            <person name="Swenson N.G."/>
        </authorList>
    </citation>
    <scope>NUCLEOTIDE SEQUENCE</scope>
    <source>
        <strain evidence="2">NS2018</strain>
    </source>
</reference>
<feature type="compositionally biased region" description="Basic and acidic residues" evidence="1">
    <location>
        <begin position="52"/>
        <end position="66"/>
    </location>
</feature>
<sequence>MHTDDLFHYEALGVMPQQGLGRQRDSVQTSHEDTAALPRRDSVPSPQQDSVEASHEDIAALPRRDSVPPPQNDSVEASHVDTTALPSRDSVPPPQQDSAVVHDIETFDQGTAELPCKDTAYMYQLWVSMFGDVKTPPDNQKWSVLTRTWDDEGDLVWANGLRASGCRPWHEVDTVSVLETKMEIRFLISMYLT</sequence>
<evidence type="ECO:0000313" key="3">
    <source>
        <dbReference type="Proteomes" id="UP001168877"/>
    </source>
</evidence>
<dbReference type="Proteomes" id="UP001168877">
    <property type="component" value="Unassembled WGS sequence"/>
</dbReference>
<protein>
    <submittedName>
        <fullName evidence="2">Uncharacterized protein</fullName>
    </submittedName>
</protein>
<comment type="caution">
    <text evidence="2">The sequence shown here is derived from an EMBL/GenBank/DDBJ whole genome shotgun (WGS) entry which is preliminary data.</text>
</comment>
<evidence type="ECO:0000313" key="2">
    <source>
        <dbReference type="EMBL" id="KAK0593162.1"/>
    </source>
</evidence>
<organism evidence="2 3">
    <name type="scientific">Acer saccharum</name>
    <name type="common">Sugar maple</name>
    <dbReference type="NCBI Taxonomy" id="4024"/>
    <lineage>
        <taxon>Eukaryota</taxon>
        <taxon>Viridiplantae</taxon>
        <taxon>Streptophyta</taxon>
        <taxon>Embryophyta</taxon>
        <taxon>Tracheophyta</taxon>
        <taxon>Spermatophyta</taxon>
        <taxon>Magnoliopsida</taxon>
        <taxon>eudicotyledons</taxon>
        <taxon>Gunneridae</taxon>
        <taxon>Pentapetalae</taxon>
        <taxon>rosids</taxon>
        <taxon>malvids</taxon>
        <taxon>Sapindales</taxon>
        <taxon>Sapindaceae</taxon>
        <taxon>Hippocastanoideae</taxon>
        <taxon>Acereae</taxon>
        <taxon>Acer</taxon>
    </lineage>
</organism>
<evidence type="ECO:0000256" key="1">
    <source>
        <dbReference type="SAM" id="MobiDB-lite"/>
    </source>
</evidence>
<name>A0AA39SM74_ACESA</name>
<feature type="compositionally biased region" description="Polar residues" evidence="1">
    <location>
        <begin position="72"/>
        <end position="85"/>
    </location>
</feature>
<proteinExistence type="predicted"/>
<accession>A0AA39SM74</accession>
<feature type="region of interest" description="Disordered" evidence="1">
    <location>
        <begin position="14"/>
        <end position="97"/>
    </location>
</feature>
<dbReference type="AlphaFoldDB" id="A0AA39SM74"/>
<dbReference type="EMBL" id="JAUESC010000380">
    <property type="protein sequence ID" value="KAK0593162.1"/>
    <property type="molecule type" value="Genomic_DNA"/>
</dbReference>